<dbReference type="InterPro" id="IPR027417">
    <property type="entry name" value="P-loop_NTPase"/>
</dbReference>
<dbReference type="InterPro" id="IPR011527">
    <property type="entry name" value="ABC1_TM_dom"/>
</dbReference>
<name>A0A6N8HFA4_9FLAO</name>
<feature type="domain" description="ABC transporter" evidence="8">
    <location>
        <begin position="334"/>
        <end position="557"/>
    </location>
</feature>
<dbReference type="EMBL" id="WOWP01000045">
    <property type="protein sequence ID" value="MUV04397.1"/>
    <property type="molecule type" value="Genomic_DNA"/>
</dbReference>
<feature type="transmembrane region" description="Helical" evidence="7">
    <location>
        <begin position="156"/>
        <end position="176"/>
    </location>
</feature>
<feature type="transmembrane region" description="Helical" evidence="7">
    <location>
        <begin position="55"/>
        <end position="77"/>
    </location>
</feature>
<keyword evidence="11" id="KW-1185">Reference proteome</keyword>
<dbReference type="Pfam" id="PF00005">
    <property type="entry name" value="ABC_tran"/>
    <property type="match status" value="1"/>
</dbReference>
<evidence type="ECO:0000256" key="4">
    <source>
        <dbReference type="ARBA" id="ARBA00022840"/>
    </source>
</evidence>
<dbReference type="PROSITE" id="PS50929">
    <property type="entry name" value="ABC_TM1F"/>
    <property type="match status" value="1"/>
</dbReference>
<feature type="transmembrane region" description="Helical" evidence="7">
    <location>
        <begin position="246"/>
        <end position="265"/>
    </location>
</feature>
<evidence type="ECO:0000256" key="1">
    <source>
        <dbReference type="ARBA" id="ARBA00004651"/>
    </source>
</evidence>
<dbReference type="Proteomes" id="UP000433945">
    <property type="component" value="Unassembled WGS sequence"/>
</dbReference>
<dbReference type="GO" id="GO:0005886">
    <property type="term" value="C:plasma membrane"/>
    <property type="evidence" value="ECO:0007669"/>
    <property type="project" value="UniProtKB-SubCell"/>
</dbReference>
<dbReference type="InterPro" id="IPR003593">
    <property type="entry name" value="AAA+_ATPase"/>
</dbReference>
<evidence type="ECO:0000259" key="9">
    <source>
        <dbReference type="PROSITE" id="PS50929"/>
    </source>
</evidence>
<dbReference type="Gene3D" id="1.20.1560.10">
    <property type="entry name" value="ABC transporter type 1, transmembrane domain"/>
    <property type="match status" value="1"/>
</dbReference>
<gene>
    <name evidence="10" type="ORF">GN157_11825</name>
</gene>
<evidence type="ECO:0000256" key="3">
    <source>
        <dbReference type="ARBA" id="ARBA00022741"/>
    </source>
</evidence>
<dbReference type="GO" id="GO:0015421">
    <property type="term" value="F:ABC-type oligopeptide transporter activity"/>
    <property type="evidence" value="ECO:0007669"/>
    <property type="project" value="TreeGrafter"/>
</dbReference>
<dbReference type="PANTHER" id="PTHR43394">
    <property type="entry name" value="ATP-DEPENDENT PERMEASE MDL1, MITOCHONDRIAL"/>
    <property type="match status" value="1"/>
</dbReference>
<dbReference type="RefSeq" id="WP_157483598.1">
    <property type="nucleotide sequence ID" value="NZ_WOWP01000045.1"/>
</dbReference>
<evidence type="ECO:0000313" key="11">
    <source>
        <dbReference type="Proteomes" id="UP000433945"/>
    </source>
</evidence>
<evidence type="ECO:0000259" key="8">
    <source>
        <dbReference type="PROSITE" id="PS50893"/>
    </source>
</evidence>
<keyword evidence="6 7" id="KW-0472">Membrane</keyword>
<dbReference type="PROSITE" id="PS50893">
    <property type="entry name" value="ABC_TRANSPORTER_2"/>
    <property type="match status" value="1"/>
</dbReference>
<dbReference type="InterPro" id="IPR036640">
    <property type="entry name" value="ABC1_TM_sf"/>
</dbReference>
<dbReference type="AlphaFoldDB" id="A0A6N8HFA4"/>
<evidence type="ECO:0000256" key="2">
    <source>
        <dbReference type="ARBA" id="ARBA00022692"/>
    </source>
</evidence>
<dbReference type="SMART" id="SM00382">
    <property type="entry name" value="AAA"/>
    <property type="match status" value="1"/>
</dbReference>
<feature type="transmembrane region" description="Helical" evidence="7">
    <location>
        <begin position="21"/>
        <end position="43"/>
    </location>
</feature>
<comment type="caution">
    <text evidence="10">The sequence shown here is derived from an EMBL/GenBank/DDBJ whole genome shotgun (WGS) entry which is preliminary data.</text>
</comment>
<dbReference type="GO" id="GO:0016887">
    <property type="term" value="F:ATP hydrolysis activity"/>
    <property type="evidence" value="ECO:0007669"/>
    <property type="project" value="InterPro"/>
</dbReference>
<keyword evidence="4 10" id="KW-0067">ATP-binding</keyword>
<feature type="domain" description="ABC transmembrane type-1" evidence="9">
    <location>
        <begin position="21"/>
        <end position="300"/>
    </location>
</feature>
<feature type="transmembrane region" description="Helical" evidence="7">
    <location>
        <begin position="271"/>
        <end position="288"/>
    </location>
</feature>
<keyword evidence="5 7" id="KW-1133">Transmembrane helix</keyword>
<dbReference type="Gene3D" id="3.40.50.300">
    <property type="entry name" value="P-loop containing nucleotide triphosphate hydrolases"/>
    <property type="match status" value="1"/>
</dbReference>
<dbReference type="SUPFAM" id="SSF52540">
    <property type="entry name" value="P-loop containing nucleoside triphosphate hydrolases"/>
    <property type="match status" value="1"/>
</dbReference>
<dbReference type="InterPro" id="IPR039421">
    <property type="entry name" value="Type_1_exporter"/>
</dbReference>
<dbReference type="SUPFAM" id="SSF90123">
    <property type="entry name" value="ABC transporter transmembrane region"/>
    <property type="match status" value="1"/>
</dbReference>
<comment type="subcellular location">
    <subcellularLocation>
        <location evidence="1">Cell membrane</location>
        <topology evidence="1">Multi-pass membrane protein</topology>
    </subcellularLocation>
</comment>
<keyword evidence="3" id="KW-0547">Nucleotide-binding</keyword>
<keyword evidence="2 7" id="KW-0812">Transmembrane</keyword>
<sequence length="557" mass="63172">MTPLKRFYNLLKLDKKDIYQIVFYAAFSGLISMSLPLGIQAIVNFIQGGQISVSWIVLIIIVTLGVALVGILTLMQLRITENLQQKIFIRSSFEFAHRLPKLTFNSLYDKYPPEVANRFFDTLTIQKGTSKLLLDFTTAILQVGLGLVLLSLYHSFFIIFGVLLLILLYIIFKFSFQDGLNTSLKESTFKYKVAYWLQEIARNKSSFSRRNNFEYALDKNDKLVNNYISFREKHFNVIKRQFSQLIAYKVFITAGLLSVGGFLVLNQQMNIGQFVAAEIIILLIINSVEKLILGFETLYDVLTAVEKIGVVTDLEIERSTKNTNIDCVETDYTLETEDMTYRYPDNDKDIIKKVNIKINQGEKVFITGANNSGKTTLVRLLSGFLSPSSGVLYINDNIVKRSEGECYKSHIGVVMQEDTPFEGTLLENITFNNPNINGEDVKWALNAVGLTTATKRLPMGLDTPVNADGRQLTRSIIQKIMIARAIVKRPKILFLEEPTISMDPQSAKKIIDFLVSPENKWTIVVSSVDEYWKKACKRQIEMENGQVINDININGNA</sequence>
<protein>
    <submittedName>
        <fullName evidence="10">ATP-binding cassette domain-containing protein</fullName>
    </submittedName>
</protein>
<evidence type="ECO:0000256" key="6">
    <source>
        <dbReference type="ARBA" id="ARBA00023136"/>
    </source>
</evidence>
<reference evidence="10 11" key="1">
    <citation type="submission" date="2019-12" db="EMBL/GenBank/DDBJ databases">
        <authorList>
            <person name="Sun J.-Q."/>
        </authorList>
    </citation>
    <scope>NUCLEOTIDE SEQUENCE [LARGE SCALE GENOMIC DNA]</scope>
    <source>
        <strain evidence="10 11">JCM 17928</strain>
    </source>
</reference>
<organism evidence="10 11">
    <name type="scientific">Flavobacterium rakeshii</name>
    <dbReference type="NCBI Taxonomy" id="1038845"/>
    <lineage>
        <taxon>Bacteria</taxon>
        <taxon>Pseudomonadati</taxon>
        <taxon>Bacteroidota</taxon>
        <taxon>Flavobacteriia</taxon>
        <taxon>Flavobacteriales</taxon>
        <taxon>Flavobacteriaceae</taxon>
        <taxon>Flavobacterium</taxon>
    </lineage>
</organism>
<proteinExistence type="predicted"/>
<dbReference type="PANTHER" id="PTHR43394:SF4">
    <property type="entry name" value="TOXIN SECRETION ABC TRANSPORTER ATP-BINDING PROTEIN"/>
    <property type="match status" value="1"/>
</dbReference>
<dbReference type="OrthoDB" id="311344at2"/>
<accession>A0A6N8HFA4</accession>
<dbReference type="GO" id="GO:0005524">
    <property type="term" value="F:ATP binding"/>
    <property type="evidence" value="ECO:0007669"/>
    <property type="project" value="UniProtKB-KW"/>
</dbReference>
<evidence type="ECO:0000256" key="7">
    <source>
        <dbReference type="SAM" id="Phobius"/>
    </source>
</evidence>
<evidence type="ECO:0000313" key="10">
    <source>
        <dbReference type="EMBL" id="MUV04397.1"/>
    </source>
</evidence>
<evidence type="ECO:0000256" key="5">
    <source>
        <dbReference type="ARBA" id="ARBA00022989"/>
    </source>
</evidence>
<dbReference type="InterPro" id="IPR003439">
    <property type="entry name" value="ABC_transporter-like_ATP-bd"/>
</dbReference>